<keyword evidence="7" id="KW-0812">Transmembrane</keyword>
<evidence type="ECO:0000256" key="5">
    <source>
        <dbReference type="ARBA" id="ARBA00012596"/>
    </source>
</evidence>
<dbReference type="EMBL" id="CP033150">
    <property type="protein sequence ID" value="AYO42885.1"/>
    <property type="molecule type" value="Genomic_DNA"/>
</dbReference>
<dbReference type="VEuPathDB" id="FungiDB:DNF11_1935"/>
<proteinExistence type="inferred from homology"/>
<dbReference type="Proteomes" id="UP000269793">
    <property type="component" value="Chromosome III"/>
</dbReference>
<dbReference type="PANTHER" id="PTHR21528:SF0">
    <property type="entry name" value="DEHYDRODOLICHYL DIPHOSPHATE SYNTHASE COMPLEX SUBUNIT NUS1"/>
    <property type="match status" value="1"/>
</dbReference>
<dbReference type="GO" id="GO:0005789">
    <property type="term" value="C:endoplasmic reticulum membrane"/>
    <property type="evidence" value="ECO:0007669"/>
    <property type="project" value="UniProtKB-SubCell"/>
</dbReference>
<dbReference type="GO" id="GO:0045547">
    <property type="term" value="F:ditrans,polycis-polyprenyl diphosphate synthase [(2E,6E)-farnesyl diphosphate specific] activity"/>
    <property type="evidence" value="ECO:0007669"/>
    <property type="project" value="UniProtKB-EC"/>
</dbReference>
<evidence type="ECO:0000256" key="1">
    <source>
        <dbReference type="ARBA" id="ARBA00001946"/>
    </source>
</evidence>
<evidence type="ECO:0000256" key="11">
    <source>
        <dbReference type="ARBA" id="ARBA00023136"/>
    </source>
</evidence>
<protein>
    <recommendedName>
        <fullName evidence="5">ditrans,polycis-polyprenyl diphosphate synthase [(2E,6E)-farnesyldiphosphate specific]</fullName>
        <ecNumber evidence="5">2.5.1.87</ecNumber>
    </recommendedName>
</protein>
<evidence type="ECO:0000313" key="13">
    <source>
        <dbReference type="EMBL" id="AYO42885.1"/>
    </source>
</evidence>
<dbReference type="UniPathway" id="UPA00378"/>
<comment type="pathway">
    <text evidence="3">Protein modification; protein glycosylation.</text>
</comment>
<comment type="similarity">
    <text evidence="4">Belongs to the UPP synthase family.</text>
</comment>
<dbReference type="InterPro" id="IPR036424">
    <property type="entry name" value="UPP_synth-like_sf"/>
</dbReference>
<reference evidence="13 14" key="1">
    <citation type="submission" date="2018-10" db="EMBL/GenBank/DDBJ databases">
        <title>Complete genome sequence of Malassezia restricta CBS 7877.</title>
        <authorList>
            <person name="Morand S.C."/>
            <person name="Bertignac M."/>
            <person name="Iltis A."/>
            <person name="Kolder I."/>
            <person name="Pirovano W."/>
            <person name="Jourdain R."/>
            <person name="Clavaud C."/>
        </authorList>
    </citation>
    <scope>NUCLEOTIDE SEQUENCE [LARGE SCALE GENOMIC DNA]</scope>
    <source>
        <strain evidence="13 14">CBS 7877</strain>
    </source>
</reference>
<name>A0A3G2S4D8_MALR7</name>
<evidence type="ECO:0000313" key="14">
    <source>
        <dbReference type="Proteomes" id="UP000269793"/>
    </source>
</evidence>
<accession>A0A3G2S4D8</accession>
<evidence type="ECO:0000256" key="4">
    <source>
        <dbReference type="ARBA" id="ARBA00005432"/>
    </source>
</evidence>
<evidence type="ECO:0000256" key="7">
    <source>
        <dbReference type="ARBA" id="ARBA00022692"/>
    </source>
</evidence>
<organism evidence="13 14">
    <name type="scientific">Malassezia restricta (strain ATCC 96810 / NBRC 103918 / CBS 7877)</name>
    <name type="common">Seborrheic dermatitis infection agent</name>
    <dbReference type="NCBI Taxonomy" id="425264"/>
    <lineage>
        <taxon>Eukaryota</taxon>
        <taxon>Fungi</taxon>
        <taxon>Dikarya</taxon>
        <taxon>Basidiomycota</taxon>
        <taxon>Ustilaginomycotina</taxon>
        <taxon>Malasseziomycetes</taxon>
        <taxon>Malasseziales</taxon>
        <taxon>Malasseziaceae</taxon>
        <taxon>Malassezia</taxon>
    </lineage>
</organism>
<comment type="cofactor">
    <cofactor evidence="1">
        <name>Mg(2+)</name>
        <dbReference type="ChEBI" id="CHEBI:18420"/>
    </cofactor>
</comment>
<keyword evidence="9" id="KW-0460">Magnesium</keyword>
<comment type="subcellular location">
    <subcellularLocation>
        <location evidence="2">Endoplasmic reticulum membrane</location>
    </subcellularLocation>
</comment>
<keyword evidence="6 13" id="KW-0808">Transferase</keyword>
<evidence type="ECO:0000256" key="12">
    <source>
        <dbReference type="ARBA" id="ARBA00047353"/>
    </source>
</evidence>
<evidence type="ECO:0000256" key="6">
    <source>
        <dbReference type="ARBA" id="ARBA00022679"/>
    </source>
</evidence>
<evidence type="ECO:0000256" key="3">
    <source>
        <dbReference type="ARBA" id="ARBA00004922"/>
    </source>
</evidence>
<dbReference type="SUPFAM" id="SSF64005">
    <property type="entry name" value="Undecaprenyl diphosphate synthase"/>
    <property type="match status" value="1"/>
</dbReference>
<keyword evidence="8" id="KW-0256">Endoplasmic reticulum</keyword>
<evidence type="ECO:0000256" key="8">
    <source>
        <dbReference type="ARBA" id="ARBA00022824"/>
    </source>
</evidence>
<evidence type="ECO:0000256" key="9">
    <source>
        <dbReference type="ARBA" id="ARBA00022842"/>
    </source>
</evidence>
<dbReference type="OrthoDB" id="3057168at2759"/>
<dbReference type="STRING" id="425264.A0A3G2S4D8"/>
<dbReference type="PANTHER" id="PTHR21528">
    <property type="entry name" value="DEHYDRODOLICHYL DIPHOSPHATE SYNTHASE COMPLEX SUBUNIT NUS1"/>
    <property type="match status" value="1"/>
</dbReference>
<sequence length="288" mass="32501">MGARHLQLPSFPTSDDCLLLISPAECSMVHFVHALVYALCHTIYTIYYYLKLCLNTISHASWATSDVLPAYNDNLRAPPHLAVIFAWSSFEPCKVYNALQDVRRLAAWCAAAGTRELTVYDEDGYLAQALSKTADPKVHEQAPTLLVDIHFGAETAKDFRQKNPIAMRYPLSPTFHGPRLKMHVNILTKKDDKPVLARALESTRESGFTTSEVSRQLLRIGPMQSMPDMLVVCDERPGPPCLHGFPCWMVRITTIQPLPTWSLLGRWTPRHFIDTLKIYTSAEQRYGA</sequence>
<dbReference type="AlphaFoldDB" id="A0A3G2S4D8"/>
<evidence type="ECO:0000256" key="10">
    <source>
        <dbReference type="ARBA" id="ARBA00022989"/>
    </source>
</evidence>
<gene>
    <name evidence="13" type="primary">nus1</name>
    <name evidence="13" type="ORF">DNF11_1935</name>
</gene>
<dbReference type="GO" id="GO:1904423">
    <property type="term" value="C:dehydrodolichyl diphosphate synthase complex"/>
    <property type="evidence" value="ECO:0007669"/>
    <property type="project" value="InterPro"/>
</dbReference>
<comment type="catalytic activity">
    <reaction evidence="12">
        <text>n isopentenyl diphosphate + (2E,6E)-farnesyl diphosphate = a di-trans,poly-cis-polyprenyl diphosphate + n diphosphate</text>
        <dbReference type="Rhea" id="RHEA:53008"/>
        <dbReference type="Rhea" id="RHEA-COMP:19494"/>
        <dbReference type="ChEBI" id="CHEBI:33019"/>
        <dbReference type="ChEBI" id="CHEBI:128769"/>
        <dbReference type="ChEBI" id="CHEBI:136960"/>
        <dbReference type="ChEBI" id="CHEBI:175763"/>
        <dbReference type="EC" id="2.5.1.87"/>
    </reaction>
</comment>
<dbReference type="EC" id="2.5.1.87" evidence="5"/>
<keyword evidence="11" id="KW-0472">Membrane</keyword>
<evidence type="ECO:0000256" key="2">
    <source>
        <dbReference type="ARBA" id="ARBA00004586"/>
    </source>
</evidence>
<keyword evidence="10" id="KW-1133">Transmembrane helix</keyword>
<dbReference type="InterPro" id="IPR038887">
    <property type="entry name" value="Nus1/NgBR"/>
</dbReference>
<keyword evidence="14" id="KW-1185">Reference proteome</keyword>